<dbReference type="GO" id="GO:0003677">
    <property type="term" value="F:DNA binding"/>
    <property type="evidence" value="ECO:0007669"/>
    <property type="project" value="InterPro"/>
</dbReference>
<evidence type="ECO:0000256" key="5">
    <source>
        <dbReference type="ARBA" id="ARBA00023204"/>
    </source>
</evidence>
<evidence type="ECO:0000256" key="2">
    <source>
        <dbReference type="ARBA" id="ARBA00022598"/>
    </source>
</evidence>
<gene>
    <name evidence="7" type="primary">LIG1_1</name>
    <name evidence="7" type="ORF">CK203_111463</name>
</gene>
<dbReference type="PANTHER" id="PTHR45674">
    <property type="entry name" value="DNA LIGASE 1/3 FAMILY MEMBER"/>
    <property type="match status" value="1"/>
</dbReference>
<protein>
    <submittedName>
        <fullName evidence="7">DNA ligase 1</fullName>
    </submittedName>
</protein>
<dbReference type="Gene3D" id="1.10.3260.10">
    <property type="entry name" value="DNA ligase, ATP-dependent, N-terminal domain"/>
    <property type="match status" value="1"/>
</dbReference>
<dbReference type="EMBL" id="QGNW01001131">
    <property type="protein sequence ID" value="RVW54203.1"/>
    <property type="molecule type" value="Genomic_DNA"/>
</dbReference>
<dbReference type="GO" id="GO:0006310">
    <property type="term" value="P:DNA recombination"/>
    <property type="evidence" value="ECO:0007669"/>
    <property type="project" value="UniProtKB-KW"/>
</dbReference>
<evidence type="ECO:0000256" key="4">
    <source>
        <dbReference type="ARBA" id="ARBA00023172"/>
    </source>
</evidence>
<organism evidence="7 8">
    <name type="scientific">Vitis vinifera</name>
    <name type="common">Grape</name>
    <dbReference type="NCBI Taxonomy" id="29760"/>
    <lineage>
        <taxon>Eukaryota</taxon>
        <taxon>Viridiplantae</taxon>
        <taxon>Streptophyta</taxon>
        <taxon>Embryophyta</taxon>
        <taxon>Tracheophyta</taxon>
        <taxon>Spermatophyta</taxon>
        <taxon>Magnoliopsida</taxon>
        <taxon>eudicotyledons</taxon>
        <taxon>Gunneridae</taxon>
        <taxon>Pentapetalae</taxon>
        <taxon>rosids</taxon>
        <taxon>Vitales</taxon>
        <taxon>Vitaceae</taxon>
        <taxon>Viteae</taxon>
        <taxon>Vitis</taxon>
    </lineage>
</organism>
<dbReference type="InterPro" id="IPR036691">
    <property type="entry name" value="Endo/exonu/phosph_ase_sf"/>
</dbReference>
<evidence type="ECO:0000256" key="3">
    <source>
        <dbReference type="ARBA" id="ARBA00022763"/>
    </source>
</evidence>
<dbReference type="InterPro" id="IPR050191">
    <property type="entry name" value="ATP-dep_DNA_ligase"/>
</dbReference>
<evidence type="ECO:0000259" key="6">
    <source>
        <dbReference type="Pfam" id="PF04675"/>
    </source>
</evidence>
<dbReference type="PANTHER" id="PTHR45674:SF4">
    <property type="entry name" value="DNA LIGASE 1"/>
    <property type="match status" value="1"/>
</dbReference>
<comment type="caution">
    <text evidence="7">The sequence shown here is derived from an EMBL/GenBank/DDBJ whole genome shotgun (WGS) entry which is preliminary data.</text>
</comment>
<dbReference type="SUPFAM" id="SSF117018">
    <property type="entry name" value="ATP-dependent DNA ligase DNA-binding domain"/>
    <property type="match status" value="1"/>
</dbReference>
<evidence type="ECO:0000313" key="7">
    <source>
        <dbReference type="EMBL" id="RVW54203.1"/>
    </source>
</evidence>
<dbReference type="AlphaFoldDB" id="A0A438F2M5"/>
<dbReference type="SUPFAM" id="SSF56219">
    <property type="entry name" value="DNase I-like"/>
    <property type="match status" value="1"/>
</dbReference>
<dbReference type="Pfam" id="PF04675">
    <property type="entry name" value="DNA_ligase_A_N"/>
    <property type="match status" value="1"/>
</dbReference>
<name>A0A438F2M5_VITVI</name>
<comment type="similarity">
    <text evidence="1">Belongs to the ATP-dependent DNA ligase family.</text>
</comment>
<proteinExistence type="inferred from homology"/>
<dbReference type="GO" id="GO:0003910">
    <property type="term" value="F:DNA ligase (ATP) activity"/>
    <property type="evidence" value="ECO:0007669"/>
    <property type="project" value="InterPro"/>
</dbReference>
<evidence type="ECO:0000313" key="8">
    <source>
        <dbReference type="Proteomes" id="UP000288805"/>
    </source>
</evidence>
<dbReference type="InterPro" id="IPR036599">
    <property type="entry name" value="DNA_ligase_N_sf"/>
</dbReference>
<dbReference type="GO" id="GO:0006281">
    <property type="term" value="P:DNA repair"/>
    <property type="evidence" value="ECO:0007669"/>
    <property type="project" value="UniProtKB-KW"/>
</dbReference>
<keyword evidence="5" id="KW-0234">DNA repair</keyword>
<keyword evidence="3" id="KW-0227">DNA damage</keyword>
<sequence>MLRTVMHATPDDLVAVVYLSANRIAPAHEGLELGIGDASIIKALAEACGRKEEQIKSQYKETKIQAMSDNIARSIGSGRFLEWKAVNAEGASGRILICWDKRSLEVLDWEEGQFTLSCRFRNVENGARWVFTGVYGLFSKMEREALWDELGAIRGLWEDPWCIGGTLT</sequence>
<keyword evidence="2 7" id="KW-0436">Ligase</keyword>
<dbReference type="InterPro" id="IPR012308">
    <property type="entry name" value="DNA_ligase_ATP-dep_N"/>
</dbReference>
<evidence type="ECO:0000256" key="1">
    <source>
        <dbReference type="ARBA" id="ARBA00007572"/>
    </source>
</evidence>
<reference evidence="7 8" key="1">
    <citation type="journal article" date="2018" name="PLoS Genet.">
        <title>Population sequencing reveals clonal diversity and ancestral inbreeding in the grapevine cultivar Chardonnay.</title>
        <authorList>
            <person name="Roach M.J."/>
            <person name="Johnson D.L."/>
            <person name="Bohlmann J."/>
            <person name="van Vuuren H.J."/>
            <person name="Jones S.J."/>
            <person name="Pretorius I.S."/>
            <person name="Schmidt S.A."/>
            <person name="Borneman A.R."/>
        </authorList>
    </citation>
    <scope>NUCLEOTIDE SEQUENCE [LARGE SCALE GENOMIC DNA]</scope>
    <source>
        <strain evidence="8">cv. Chardonnay</strain>
        <tissue evidence="7">Leaf</tissue>
    </source>
</reference>
<keyword evidence="4" id="KW-0233">DNA recombination</keyword>
<feature type="domain" description="DNA ligase ATP-dependent N-terminal" evidence="6">
    <location>
        <begin position="2"/>
        <end position="62"/>
    </location>
</feature>
<dbReference type="Proteomes" id="UP000288805">
    <property type="component" value="Unassembled WGS sequence"/>
</dbReference>
<accession>A0A438F2M5</accession>